<comment type="catalytic activity">
    <reaction evidence="1 7">
        <text>Hydrolysis of (1-&gt;4)-beta-linkages between N-acetylmuramic acid and N-acetyl-D-glucosamine residues in a peptidoglycan and between N-acetyl-D-glucosamine residues in chitodextrins.</text>
        <dbReference type="EC" id="3.2.1.17"/>
    </reaction>
</comment>
<name>A0A6P2LU80_BURL3</name>
<keyword evidence="2 7" id="KW-0929">Antimicrobial</keyword>
<evidence type="ECO:0000256" key="2">
    <source>
        <dbReference type="ARBA" id="ARBA00022529"/>
    </source>
</evidence>
<dbReference type="GO" id="GO:0016998">
    <property type="term" value="P:cell wall macromolecule catabolic process"/>
    <property type="evidence" value="ECO:0007669"/>
    <property type="project" value="InterPro"/>
</dbReference>
<keyword evidence="5" id="KW-1035">Host cytoplasm</keyword>
<dbReference type="GO" id="GO:0031640">
    <property type="term" value="P:killing of cells of another organism"/>
    <property type="evidence" value="ECO:0007669"/>
    <property type="project" value="UniProtKB-KW"/>
</dbReference>
<dbReference type="PANTHER" id="PTHR38107:SF3">
    <property type="entry name" value="LYSOZYME RRRD-RELATED"/>
    <property type="match status" value="1"/>
</dbReference>
<evidence type="ECO:0000256" key="6">
    <source>
        <dbReference type="ARBA" id="ARBA00023295"/>
    </source>
</evidence>
<evidence type="ECO:0000256" key="1">
    <source>
        <dbReference type="ARBA" id="ARBA00000632"/>
    </source>
</evidence>
<dbReference type="EMBL" id="CABVPW010000015">
    <property type="protein sequence ID" value="VWB70887.1"/>
    <property type="molecule type" value="Genomic_DNA"/>
</dbReference>
<protein>
    <recommendedName>
        <fullName evidence="7">Lysozyme</fullName>
        <ecNumber evidence="7">3.2.1.17</ecNumber>
    </recommendedName>
</protein>
<evidence type="ECO:0000256" key="5">
    <source>
        <dbReference type="ARBA" id="ARBA00023200"/>
    </source>
</evidence>
<evidence type="ECO:0000256" key="4">
    <source>
        <dbReference type="ARBA" id="ARBA00022801"/>
    </source>
</evidence>
<dbReference type="SUPFAM" id="SSF53955">
    <property type="entry name" value="Lysozyme-like"/>
    <property type="match status" value="1"/>
</dbReference>
<dbReference type="AlphaFoldDB" id="A0A6P2LU80"/>
<keyword evidence="4 7" id="KW-0378">Hydrolase</keyword>
<dbReference type="CDD" id="cd00737">
    <property type="entry name" value="lyz_endolysin_autolysin"/>
    <property type="match status" value="1"/>
</dbReference>
<gene>
    <name evidence="8" type="ORF">BLA23254_03310</name>
</gene>
<sequence length="160" mass="17389">MALTISQQGISFIKTEEGFVGHVYLDSCGIPTIGYGHALFHMTLAQAQEQYPNGISEPAACTLLAQELVQFENNVNGVVQVPLTQNQFDACVSFCYNAGNGAFNGSTLLRLLNAGNYQGAADQFLVWDKGHVDGQLVVIQGLLNRRTAERNIFLNDNYGS</sequence>
<evidence type="ECO:0000313" key="9">
    <source>
        <dbReference type="Proteomes" id="UP000494218"/>
    </source>
</evidence>
<dbReference type="Pfam" id="PF00959">
    <property type="entry name" value="Phage_lysozyme"/>
    <property type="match status" value="1"/>
</dbReference>
<dbReference type="InterPro" id="IPR033907">
    <property type="entry name" value="Endolysin_autolysin"/>
</dbReference>
<evidence type="ECO:0000256" key="3">
    <source>
        <dbReference type="ARBA" id="ARBA00022638"/>
    </source>
</evidence>
<dbReference type="InterPro" id="IPR034690">
    <property type="entry name" value="Endolysin_T4_type"/>
</dbReference>
<proteinExistence type="inferred from homology"/>
<dbReference type="InterPro" id="IPR051018">
    <property type="entry name" value="Bacteriophage_GH24"/>
</dbReference>
<dbReference type="GO" id="GO:0009253">
    <property type="term" value="P:peptidoglycan catabolic process"/>
    <property type="evidence" value="ECO:0007669"/>
    <property type="project" value="InterPro"/>
</dbReference>
<dbReference type="GO" id="GO:0042742">
    <property type="term" value="P:defense response to bacterium"/>
    <property type="evidence" value="ECO:0007669"/>
    <property type="project" value="UniProtKB-KW"/>
</dbReference>
<dbReference type="HAMAP" id="MF_04110">
    <property type="entry name" value="ENDOLYSIN_T4"/>
    <property type="match status" value="1"/>
</dbReference>
<dbReference type="PANTHER" id="PTHR38107">
    <property type="match status" value="1"/>
</dbReference>
<dbReference type="GO" id="GO:0003796">
    <property type="term" value="F:lysozyme activity"/>
    <property type="evidence" value="ECO:0007669"/>
    <property type="project" value="UniProtKB-EC"/>
</dbReference>
<comment type="similarity">
    <text evidence="7">Belongs to the glycosyl hydrolase 24 family.</text>
</comment>
<keyword evidence="6 7" id="KW-0326">Glycosidase</keyword>
<reference evidence="8 9" key="1">
    <citation type="submission" date="2019-09" db="EMBL/GenBank/DDBJ databases">
        <authorList>
            <person name="Depoorter E."/>
        </authorList>
    </citation>
    <scope>NUCLEOTIDE SEQUENCE [LARGE SCALE GENOMIC DNA]</scope>
    <source>
        <strain evidence="8">LMG 23254</strain>
    </source>
</reference>
<dbReference type="Gene3D" id="1.10.530.40">
    <property type="match status" value="1"/>
</dbReference>
<dbReference type="Proteomes" id="UP000494218">
    <property type="component" value="Unassembled WGS sequence"/>
</dbReference>
<dbReference type="InterPro" id="IPR023347">
    <property type="entry name" value="Lysozyme_dom_sf"/>
</dbReference>
<dbReference type="InterPro" id="IPR002196">
    <property type="entry name" value="Glyco_hydro_24"/>
</dbReference>
<dbReference type="EC" id="3.2.1.17" evidence="7"/>
<dbReference type="RefSeq" id="WP_175032203.1">
    <property type="nucleotide sequence ID" value="NZ_CABVPW010000015.1"/>
</dbReference>
<evidence type="ECO:0000313" key="8">
    <source>
        <dbReference type="EMBL" id="VWB70887.1"/>
    </source>
</evidence>
<accession>A0A6P2LU80</accession>
<evidence type="ECO:0000256" key="7">
    <source>
        <dbReference type="RuleBase" id="RU003788"/>
    </source>
</evidence>
<organism evidence="8 9">
    <name type="scientific">Burkholderia lata (strain ATCC 17760 / DSM 23089 / LMG 22485 / NCIMB 9086 / R18194 / 383)</name>
    <dbReference type="NCBI Taxonomy" id="482957"/>
    <lineage>
        <taxon>Bacteria</taxon>
        <taxon>Pseudomonadati</taxon>
        <taxon>Pseudomonadota</taxon>
        <taxon>Betaproteobacteria</taxon>
        <taxon>Burkholderiales</taxon>
        <taxon>Burkholderiaceae</taxon>
        <taxon>Burkholderia</taxon>
        <taxon>Burkholderia cepacia complex</taxon>
    </lineage>
</organism>
<dbReference type="InterPro" id="IPR023346">
    <property type="entry name" value="Lysozyme-like_dom_sf"/>
</dbReference>
<keyword evidence="3 7" id="KW-0081">Bacteriolytic enzyme</keyword>